<comment type="caution">
    <text evidence="3">The sequence shown here is derived from an EMBL/GenBank/DDBJ whole genome shotgun (WGS) entry which is preliminary data.</text>
</comment>
<sequence>MSHLQGLSLRRCFSVLLRRHRSQGPSSFWSRGNAWQAPKVNCYLLLGVPETASLDDIRKAYLQRAKSAHPDVVGSCSNDMVQLNLCYEALTQKRREYDAAKGIGFATGRKASASASSGSSATNARDAWWRAQGGFDDQDDEEFYPFHFQDFAEKKWRVRRENGRRRPTWEEFAQMWDEGEFDARARGSRRMRGRRASRRVQDSSSDEEEFETRHLADRRRVQQSCGCVTVEVPQRGRNMRSPKCSVPGRRSSDIIGGGYLKLDTSFNGRPAFKKKGDHGLYMFWSQQFGDWKIAERLQDDGACLGFAEDMRGRRRPWLQHPPLRWRLWEPTARRFVPKRLNVVDGPEVAGAAWQESQEDSDDDEVPWSRPHWSKWSTADLIRWCDRRNIDLSGCFDREAVVDRVATVAKQDMARDGDDFERTTDRVNQVRVASRVKTDGSYTKPPTLDRRSSLYGRAARYLTVHIRKLLNLATSCTCRHRSFYRSLRSHQSWSRV</sequence>
<accession>A0A812T4I2</accession>
<dbReference type="PRINTS" id="PR00625">
    <property type="entry name" value="JDOMAIN"/>
</dbReference>
<reference evidence="3" key="1">
    <citation type="submission" date="2021-02" db="EMBL/GenBank/DDBJ databases">
        <authorList>
            <person name="Dougan E. K."/>
            <person name="Rhodes N."/>
            <person name="Thang M."/>
            <person name="Chan C."/>
        </authorList>
    </citation>
    <scope>NUCLEOTIDE SEQUENCE</scope>
</reference>
<dbReference type="AlphaFoldDB" id="A0A812T4I2"/>
<dbReference type="Pfam" id="PF00226">
    <property type="entry name" value="DnaJ"/>
    <property type="match status" value="1"/>
</dbReference>
<evidence type="ECO:0000256" key="1">
    <source>
        <dbReference type="SAM" id="MobiDB-lite"/>
    </source>
</evidence>
<keyword evidence="4" id="KW-1185">Reference proteome</keyword>
<feature type="compositionally biased region" description="Basic residues" evidence="1">
    <location>
        <begin position="186"/>
        <end position="198"/>
    </location>
</feature>
<evidence type="ECO:0000313" key="3">
    <source>
        <dbReference type="EMBL" id="CAE7518649.1"/>
    </source>
</evidence>
<dbReference type="SUPFAM" id="SSF46565">
    <property type="entry name" value="Chaperone J-domain"/>
    <property type="match status" value="1"/>
</dbReference>
<dbReference type="Proteomes" id="UP000601435">
    <property type="component" value="Unassembled WGS sequence"/>
</dbReference>
<evidence type="ECO:0000313" key="4">
    <source>
        <dbReference type="Proteomes" id="UP000601435"/>
    </source>
</evidence>
<dbReference type="InterPro" id="IPR001623">
    <property type="entry name" value="DnaJ_domain"/>
</dbReference>
<dbReference type="CDD" id="cd06257">
    <property type="entry name" value="DnaJ"/>
    <property type="match status" value="1"/>
</dbReference>
<evidence type="ECO:0000259" key="2">
    <source>
        <dbReference type="PROSITE" id="PS50076"/>
    </source>
</evidence>
<dbReference type="OrthoDB" id="445556at2759"/>
<organism evidence="3 4">
    <name type="scientific">Symbiodinium necroappetens</name>
    <dbReference type="NCBI Taxonomy" id="1628268"/>
    <lineage>
        <taxon>Eukaryota</taxon>
        <taxon>Sar</taxon>
        <taxon>Alveolata</taxon>
        <taxon>Dinophyceae</taxon>
        <taxon>Suessiales</taxon>
        <taxon>Symbiodiniaceae</taxon>
        <taxon>Symbiodinium</taxon>
    </lineage>
</organism>
<dbReference type="SMART" id="SM00271">
    <property type="entry name" value="DnaJ"/>
    <property type="match status" value="1"/>
</dbReference>
<dbReference type="EMBL" id="CAJNJA010023919">
    <property type="protein sequence ID" value="CAE7518649.1"/>
    <property type="molecule type" value="Genomic_DNA"/>
</dbReference>
<dbReference type="PANTHER" id="PTHR44825">
    <property type="match status" value="1"/>
</dbReference>
<dbReference type="InterPro" id="IPR052763">
    <property type="entry name" value="DnaJ_C4"/>
</dbReference>
<feature type="domain" description="J" evidence="2">
    <location>
        <begin position="41"/>
        <end position="101"/>
    </location>
</feature>
<protein>
    <submittedName>
        <fullName evidence="3">Dnaja3 protein</fullName>
    </submittedName>
</protein>
<gene>
    <name evidence="3" type="primary">Dnaja3</name>
    <name evidence="3" type="ORF">SNEC2469_LOCUS14825</name>
</gene>
<dbReference type="Gene3D" id="1.10.287.110">
    <property type="entry name" value="DnaJ domain"/>
    <property type="match status" value="1"/>
</dbReference>
<proteinExistence type="predicted"/>
<dbReference type="PANTHER" id="PTHR44825:SF1">
    <property type="entry name" value="DNAJ HOMOLOG SUBFAMILY C MEMBER 4"/>
    <property type="match status" value="1"/>
</dbReference>
<dbReference type="PROSITE" id="PS50076">
    <property type="entry name" value="DNAJ_2"/>
    <property type="match status" value="1"/>
</dbReference>
<feature type="region of interest" description="Disordered" evidence="1">
    <location>
        <begin position="185"/>
        <end position="215"/>
    </location>
</feature>
<name>A0A812T4I2_9DINO</name>
<dbReference type="InterPro" id="IPR036869">
    <property type="entry name" value="J_dom_sf"/>
</dbReference>